<reference evidence="1" key="2">
    <citation type="submission" date="2025-09" db="UniProtKB">
        <authorList>
            <consortium name="EnsemblPlants"/>
        </authorList>
    </citation>
    <scope>IDENTIFICATION</scope>
</reference>
<accession>A0ACD5YEX0</accession>
<proteinExistence type="predicted"/>
<reference evidence="1" key="1">
    <citation type="submission" date="2021-05" db="EMBL/GenBank/DDBJ databases">
        <authorList>
            <person name="Scholz U."/>
            <person name="Mascher M."/>
            <person name="Fiebig A."/>
        </authorList>
    </citation>
    <scope>NUCLEOTIDE SEQUENCE [LARGE SCALE GENOMIC DNA]</scope>
</reference>
<dbReference type="EnsemblPlants" id="AVESA.00010b.r2.5DG0958530.1">
    <property type="protein sequence ID" value="AVESA.00010b.r2.5DG0958530.1.CDS"/>
    <property type="gene ID" value="AVESA.00010b.r2.5DG0958530"/>
</dbReference>
<dbReference type="Proteomes" id="UP001732700">
    <property type="component" value="Chromosome 5D"/>
</dbReference>
<evidence type="ECO:0000313" key="1">
    <source>
        <dbReference type="EnsemblPlants" id="AVESA.00010b.r2.5DG0958530.1.CDS"/>
    </source>
</evidence>
<protein>
    <submittedName>
        <fullName evidence="1">Uncharacterized protein</fullName>
    </submittedName>
</protein>
<name>A0ACD5YEX0_AVESA</name>
<keyword evidence="2" id="KW-1185">Reference proteome</keyword>
<evidence type="ECO:0000313" key="2">
    <source>
        <dbReference type="Proteomes" id="UP001732700"/>
    </source>
</evidence>
<sequence length="215" mass="24411">MNAMPIPEPPMEEGTQLPLDALSLIFAKVGVDVLMGAGLVCRFWLHAARVPDVWRTLHMEMEDNKALRSETTNILRALAKVAVNRSAGQLEAFAGYSFVNNDLLMHIAERSPSLKSLRLNNCWFITDDVFEKVIRNSHLSELRSLELVNINIGNKGLMALLDNAPHLDSLYLWNCFKIDDDNALREKCLRIKNLTLGWDPYDDDMFQEPDLLCLN</sequence>
<organism evidence="1 2">
    <name type="scientific">Avena sativa</name>
    <name type="common">Oat</name>
    <dbReference type="NCBI Taxonomy" id="4498"/>
    <lineage>
        <taxon>Eukaryota</taxon>
        <taxon>Viridiplantae</taxon>
        <taxon>Streptophyta</taxon>
        <taxon>Embryophyta</taxon>
        <taxon>Tracheophyta</taxon>
        <taxon>Spermatophyta</taxon>
        <taxon>Magnoliopsida</taxon>
        <taxon>Liliopsida</taxon>
        <taxon>Poales</taxon>
        <taxon>Poaceae</taxon>
        <taxon>BOP clade</taxon>
        <taxon>Pooideae</taxon>
        <taxon>Poodae</taxon>
        <taxon>Poeae</taxon>
        <taxon>Poeae Chloroplast Group 1 (Aveneae type)</taxon>
        <taxon>Aveninae</taxon>
        <taxon>Avena</taxon>
    </lineage>
</organism>